<protein>
    <submittedName>
        <fullName evidence="4">TetR family transcriptional regulator C-terminal domain-containing protein</fullName>
    </submittedName>
</protein>
<feature type="DNA-binding region" description="H-T-H motif" evidence="2">
    <location>
        <begin position="32"/>
        <end position="51"/>
    </location>
</feature>
<dbReference type="SUPFAM" id="SSF46689">
    <property type="entry name" value="Homeodomain-like"/>
    <property type="match status" value="1"/>
</dbReference>
<keyword evidence="5" id="KW-1185">Reference proteome</keyword>
<dbReference type="Pfam" id="PF00440">
    <property type="entry name" value="TetR_N"/>
    <property type="match status" value="1"/>
</dbReference>
<comment type="caution">
    <text evidence="4">The sequence shown here is derived from an EMBL/GenBank/DDBJ whole genome shotgun (WGS) entry which is preliminary data.</text>
</comment>
<keyword evidence="1 2" id="KW-0238">DNA-binding</keyword>
<dbReference type="PROSITE" id="PS50977">
    <property type="entry name" value="HTH_TETR_2"/>
    <property type="match status" value="1"/>
</dbReference>
<dbReference type="PRINTS" id="PR00455">
    <property type="entry name" value="HTHTETR"/>
</dbReference>
<dbReference type="Pfam" id="PF08360">
    <property type="entry name" value="TetR_C_5"/>
    <property type="match status" value="1"/>
</dbReference>
<organism evidence="4 5">
    <name type="scientific">Cohnella hashimotonis</name>
    <dbReference type="NCBI Taxonomy" id="2826895"/>
    <lineage>
        <taxon>Bacteria</taxon>
        <taxon>Bacillati</taxon>
        <taxon>Bacillota</taxon>
        <taxon>Bacilli</taxon>
        <taxon>Bacillales</taxon>
        <taxon>Paenibacillaceae</taxon>
        <taxon>Cohnella</taxon>
    </lineage>
</organism>
<reference evidence="4" key="1">
    <citation type="submission" date="2023-04" db="EMBL/GenBank/DDBJ databases">
        <title>Comparative genomic analysis of Cohnella hashimotonis sp. nov., isolated from the International Space Station.</title>
        <authorList>
            <person name="Venkateswaran K."/>
            <person name="Simpson A."/>
        </authorList>
    </citation>
    <scope>NUCLEOTIDE SEQUENCE</scope>
    <source>
        <strain evidence="4">F6_2S_P_1</strain>
    </source>
</reference>
<evidence type="ECO:0000259" key="3">
    <source>
        <dbReference type="PROSITE" id="PS50977"/>
    </source>
</evidence>
<dbReference type="InterPro" id="IPR050109">
    <property type="entry name" value="HTH-type_TetR-like_transc_reg"/>
</dbReference>
<dbReference type="Gene3D" id="1.10.10.60">
    <property type="entry name" value="Homeodomain-like"/>
    <property type="match status" value="1"/>
</dbReference>
<dbReference type="PANTHER" id="PTHR30055">
    <property type="entry name" value="HTH-TYPE TRANSCRIPTIONAL REGULATOR RUTR"/>
    <property type="match status" value="1"/>
</dbReference>
<proteinExistence type="predicted"/>
<dbReference type="PANTHER" id="PTHR30055:SF211">
    <property type="entry name" value="TRANSCRIPTIONAL REGULATOR, TETR FAMILY"/>
    <property type="match status" value="1"/>
</dbReference>
<evidence type="ECO:0000256" key="1">
    <source>
        <dbReference type="ARBA" id="ARBA00023125"/>
    </source>
</evidence>
<dbReference type="PROSITE" id="PS01081">
    <property type="entry name" value="HTH_TETR_1"/>
    <property type="match status" value="1"/>
</dbReference>
<gene>
    <name evidence="4" type="ORF">KB449_29780</name>
</gene>
<dbReference type="SUPFAM" id="SSF48498">
    <property type="entry name" value="Tetracyclin repressor-like, C-terminal domain"/>
    <property type="match status" value="1"/>
</dbReference>
<dbReference type="EMBL" id="JAGRPV010000001">
    <property type="protein sequence ID" value="MDI4649164.1"/>
    <property type="molecule type" value="Genomic_DNA"/>
</dbReference>
<sequence>MARPAGQGEHTKKRIAMRAKVLFEQKGYSAATMDEIREAAGASKGSIYYHFKGKDELFLYILELTMLDWIDKWAAISAPLGTATDKLYALADHFASDFQNPLMKAAEEFGGSETADPAVHERLLELTRVHYPIFRQLLEDGMESGEFERMDVGELMYIVLGLMGGLGVAYYELGAEQIAALYRRSIDILLRGIRGVGADG</sequence>
<name>A0ABT6TTA4_9BACL</name>
<evidence type="ECO:0000256" key="2">
    <source>
        <dbReference type="PROSITE-ProRule" id="PRU00335"/>
    </source>
</evidence>
<accession>A0ABT6TTA4</accession>
<dbReference type="Gene3D" id="1.10.357.10">
    <property type="entry name" value="Tetracycline Repressor, domain 2"/>
    <property type="match status" value="1"/>
</dbReference>
<feature type="domain" description="HTH tetR-type" evidence="3">
    <location>
        <begin position="9"/>
        <end position="69"/>
    </location>
</feature>
<evidence type="ECO:0000313" key="4">
    <source>
        <dbReference type="EMBL" id="MDI4649164.1"/>
    </source>
</evidence>
<dbReference type="InterPro" id="IPR023772">
    <property type="entry name" value="DNA-bd_HTH_TetR-type_CS"/>
</dbReference>
<dbReference type="InterPro" id="IPR013571">
    <property type="entry name" value="Tscrpt_reg_QacR_C"/>
</dbReference>
<dbReference type="InterPro" id="IPR009057">
    <property type="entry name" value="Homeodomain-like_sf"/>
</dbReference>
<evidence type="ECO:0000313" key="5">
    <source>
        <dbReference type="Proteomes" id="UP001161691"/>
    </source>
</evidence>
<dbReference type="InterPro" id="IPR001647">
    <property type="entry name" value="HTH_TetR"/>
</dbReference>
<dbReference type="Proteomes" id="UP001161691">
    <property type="component" value="Unassembled WGS sequence"/>
</dbReference>
<dbReference type="RefSeq" id="WP_282911823.1">
    <property type="nucleotide sequence ID" value="NZ_JAGRPV010000001.1"/>
</dbReference>
<dbReference type="InterPro" id="IPR036271">
    <property type="entry name" value="Tet_transcr_reg_TetR-rel_C_sf"/>
</dbReference>